<keyword evidence="6 11" id="KW-0418">Kinase</keyword>
<accession>A0A3E3E0S0</accession>
<evidence type="ECO:0000256" key="8">
    <source>
        <dbReference type="ARBA" id="ARBA00023136"/>
    </source>
</evidence>
<feature type="transmembrane region" description="Helical" evidence="9">
    <location>
        <begin position="179"/>
        <end position="200"/>
    </location>
</feature>
<dbReference type="InterPro" id="IPR005467">
    <property type="entry name" value="His_kinase_dom"/>
</dbReference>
<dbReference type="InterPro" id="IPR003594">
    <property type="entry name" value="HATPase_dom"/>
</dbReference>
<evidence type="ECO:0000259" key="10">
    <source>
        <dbReference type="PROSITE" id="PS50109"/>
    </source>
</evidence>
<dbReference type="RefSeq" id="WP_117531028.1">
    <property type="nucleotide sequence ID" value="NZ_QUSM01000002.1"/>
</dbReference>
<dbReference type="GO" id="GO:0016036">
    <property type="term" value="P:cellular response to phosphate starvation"/>
    <property type="evidence" value="ECO:0007669"/>
    <property type="project" value="TreeGrafter"/>
</dbReference>
<dbReference type="Proteomes" id="UP000261212">
    <property type="component" value="Unassembled WGS sequence"/>
</dbReference>
<dbReference type="PRINTS" id="PR00344">
    <property type="entry name" value="BCTRLSENSOR"/>
</dbReference>
<evidence type="ECO:0000313" key="11">
    <source>
        <dbReference type="EMBL" id="RGD74936.1"/>
    </source>
</evidence>
<dbReference type="CDD" id="cd00082">
    <property type="entry name" value="HisKA"/>
    <property type="match status" value="1"/>
</dbReference>
<dbReference type="AlphaFoldDB" id="A0A3E3E0S0"/>
<dbReference type="GO" id="GO:0005886">
    <property type="term" value="C:plasma membrane"/>
    <property type="evidence" value="ECO:0007669"/>
    <property type="project" value="TreeGrafter"/>
</dbReference>
<keyword evidence="9" id="KW-0812">Transmembrane</keyword>
<dbReference type="EMBL" id="QUSM01000002">
    <property type="protein sequence ID" value="RGD74936.1"/>
    <property type="molecule type" value="Genomic_DNA"/>
</dbReference>
<dbReference type="InterPro" id="IPR036890">
    <property type="entry name" value="HATPase_C_sf"/>
</dbReference>
<evidence type="ECO:0000256" key="5">
    <source>
        <dbReference type="ARBA" id="ARBA00022679"/>
    </source>
</evidence>
<evidence type="ECO:0000256" key="1">
    <source>
        <dbReference type="ARBA" id="ARBA00000085"/>
    </source>
</evidence>
<dbReference type="PANTHER" id="PTHR45453">
    <property type="entry name" value="PHOSPHATE REGULON SENSOR PROTEIN PHOR"/>
    <property type="match status" value="1"/>
</dbReference>
<comment type="subcellular location">
    <subcellularLocation>
        <location evidence="2">Membrane</location>
    </subcellularLocation>
</comment>
<evidence type="ECO:0000256" key="3">
    <source>
        <dbReference type="ARBA" id="ARBA00012438"/>
    </source>
</evidence>
<protein>
    <recommendedName>
        <fullName evidence="3">histidine kinase</fullName>
        <ecNumber evidence="3">2.7.13.3</ecNumber>
    </recommendedName>
</protein>
<dbReference type="SMART" id="SM00388">
    <property type="entry name" value="HisKA"/>
    <property type="match status" value="1"/>
</dbReference>
<feature type="domain" description="Histidine kinase" evidence="10">
    <location>
        <begin position="222"/>
        <end position="442"/>
    </location>
</feature>
<dbReference type="PROSITE" id="PS50109">
    <property type="entry name" value="HIS_KIN"/>
    <property type="match status" value="1"/>
</dbReference>
<reference evidence="11 12" key="1">
    <citation type="submission" date="2018-08" db="EMBL/GenBank/DDBJ databases">
        <title>A genome reference for cultivated species of the human gut microbiota.</title>
        <authorList>
            <person name="Zou Y."/>
            <person name="Xue W."/>
            <person name="Luo G."/>
        </authorList>
    </citation>
    <scope>NUCLEOTIDE SEQUENCE [LARGE SCALE GENOMIC DNA]</scope>
    <source>
        <strain evidence="11 12">AM25-6</strain>
    </source>
</reference>
<dbReference type="SUPFAM" id="SSF47384">
    <property type="entry name" value="Homodimeric domain of signal transducing histidine kinase"/>
    <property type="match status" value="1"/>
</dbReference>
<dbReference type="Gene3D" id="1.10.287.130">
    <property type="match status" value="1"/>
</dbReference>
<gene>
    <name evidence="11" type="ORF">DW687_01020</name>
</gene>
<dbReference type="Pfam" id="PF00512">
    <property type="entry name" value="HisKA"/>
    <property type="match status" value="1"/>
</dbReference>
<dbReference type="FunFam" id="1.10.287.130:FF:000001">
    <property type="entry name" value="Two-component sensor histidine kinase"/>
    <property type="match status" value="1"/>
</dbReference>
<keyword evidence="7" id="KW-0902">Two-component regulatory system</keyword>
<evidence type="ECO:0000256" key="9">
    <source>
        <dbReference type="SAM" id="Phobius"/>
    </source>
</evidence>
<keyword evidence="4" id="KW-0597">Phosphoprotein</keyword>
<dbReference type="SUPFAM" id="SSF55874">
    <property type="entry name" value="ATPase domain of HSP90 chaperone/DNA topoisomerase II/histidine kinase"/>
    <property type="match status" value="1"/>
</dbReference>
<dbReference type="GO" id="GO:0004721">
    <property type="term" value="F:phosphoprotein phosphatase activity"/>
    <property type="evidence" value="ECO:0007669"/>
    <property type="project" value="TreeGrafter"/>
</dbReference>
<keyword evidence="5" id="KW-0808">Transferase</keyword>
<sequence>MLNKIKNKLILTNTFVLLVILIMVTTFIYVFSSYSFSNTSDNELLNLVYQSKRFSKSNFQSVDNDLSYNQELSYFKEKLSNEKCKLIFFNNELEPIFSTGKFKISKKKLAKIATLYFADVNASHTEVKEQDGRYVFSDYEDSKISYRTCTTLITDNDGNMQLILIAEDNRSENATLNTLLYILALTVIFGVVASLLGGFYTADKALVPIKENMDNQRQFIADASHELRTPIAVIKINLELIESNEDETVKSQEVWIDYAKSEIKRMDKMVGDLLILSKADLNEIPFNNKEHDIVHLIKEAIEKIEPIAVKREIRVYMSCPYNRVKVNIDEDKFTQLMMILLDNAIKYSEDKTQIMITVKVNLNKNSVVIKVKDQGIGMKKDEIEKVFTRFYRIDKARSRRENGSGLGLPIAKWIVENLNGTISIESIEDKGTDVIIALPLISYEETE</sequence>
<evidence type="ECO:0000256" key="4">
    <source>
        <dbReference type="ARBA" id="ARBA00022553"/>
    </source>
</evidence>
<evidence type="ECO:0000256" key="6">
    <source>
        <dbReference type="ARBA" id="ARBA00022777"/>
    </source>
</evidence>
<dbReference type="InterPro" id="IPR004358">
    <property type="entry name" value="Sig_transdc_His_kin-like_C"/>
</dbReference>
<comment type="catalytic activity">
    <reaction evidence="1">
        <text>ATP + protein L-histidine = ADP + protein N-phospho-L-histidine.</text>
        <dbReference type="EC" id="2.7.13.3"/>
    </reaction>
</comment>
<dbReference type="PANTHER" id="PTHR45453:SF1">
    <property type="entry name" value="PHOSPHATE REGULON SENSOR PROTEIN PHOR"/>
    <property type="match status" value="1"/>
</dbReference>
<evidence type="ECO:0000256" key="7">
    <source>
        <dbReference type="ARBA" id="ARBA00023012"/>
    </source>
</evidence>
<dbReference type="Pfam" id="PF02518">
    <property type="entry name" value="HATPase_c"/>
    <property type="match status" value="1"/>
</dbReference>
<proteinExistence type="predicted"/>
<comment type="caution">
    <text evidence="11">The sequence shown here is derived from an EMBL/GenBank/DDBJ whole genome shotgun (WGS) entry which is preliminary data.</text>
</comment>
<dbReference type="EC" id="2.7.13.3" evidence="3"/>
<dbReference type="SMART" id="SM00387">
    <property type="entry name" value="HATPase_c"/>
    <property type="match status" value="1"/>
</dbReference>
<dbReference type="GO" id="GO:0000155">
    <property type="term" value="F:phosphorelay sensor kinase activity"/>
    <property type="evidence" value="ECO:0007669"/>
    <property type="project" value="InterPro"/>
</dbReference>
<name>A0A3E3E0S0_9FIRM</name>
<dbReference type="Gene3D" id="3.30.565.10">
    <property type="entry name" value="Histidine kinase-like ATPase, C-terminal domain"/>
    <property type="match status" value="1"/>
</dbReference>
<feature type="transmembrane region" description="Helical" evidence="9">
    <location>
        <begin position="9"/>
        <end position="31"/>
    </location>
</feature>
<dbReference type="InterPro" id="IPR003661">
    <property type="entry name" value="HisK_dim/P_dom"/>
</dbReference>
<dbReference type="InterPro" id="IPR036097">
    <property type="entry name" value="HisK_dim/P_sf"/>
</dbReference>
<keyword evidence="8 9" id="KW-0472">Membrane</keyword>
<evidence type="ECO:0000313" key="12">
    <source>
        <dbReference type="Proteomes" id="UP000261212"/>
    </source>
</evidence>
<dbReference type="FunFam" id="3.30.565.10:FF:000006">
    <property type="entry name" value="Sensor histidine kinase WalK"/>
    <property type="match status" value="1"/>
</dbReference>
<evidence type="ECO:0000256" key="2">
    <source>
        <dbReference type="ARBA" id="ARBA00004370"/>
    </source>
</evidence>
<keyword evidence="9" id="KW-1133">Transmembrane helix</keyword>
<organism evidence="11 12">
    <name type="scientific">Anaerofustis stercorihominis</name>
    <dbReference type="NCBI Taxonomy" id="214853"/>
    <lineage>
        <taxon>Bacteria</taxon>
        <taxon>Bacillati</taxon>
        <taxon>Bacillota</taxon>
        <taxon>Clostridia</taxon>
        <taxon>Eubacteriales</taxon>
        <taxon>Eubacteriaceae</taxon>
        <taxon>Anaerofustis</taxon>
    </lineage>
</organism>
<dbReference type="InterPro" id="IPR050351">
    <property type="entry name" value="BphY/WalK/GraS-like"/>
</dbReference>